<evidence type="ECO:0000256" key="1">
    <source>
        <dbReference type="SAM" id="MobiDB-lite"/>
    </source>
</evidence>
<feature type="non-terminal residue" evidence="2">
    <location>
        <position position="1"/>
    </location>
</feature>
<feature type="region of interest" description="Disordered" evidence="1">
    <location>
        <begin position="1"/>
        <end position="40"/>
    </location>
</feature>
<dbReference type="AlphaFoldDB" id="A0A6J4NXX8"/>
<gene>
    <name evidence="2" type="ORF">AVDCRST_MAG60-2087</name>
</gene>
<proteinExistence type="predicted"/>
<reference evidence="2" key="1">
    <citation type="submission" date="2020-02" db="EMBL/GenBank/DDBJ databases">
        <authorList>
            <person name="Meier V. D."/>
        </authorList>
    </citation>
    <scope>NUCLEOTIDE SEQUENCE</scope>
    <source>
        <strain evidence="2">AVDCRST_MAG60</strain>
    </source>
</reference>
<protein>
    <submittedName>
        <fullName evidence="2">Uncharacterized protein</fullName>
    </submittedName>
</protein>
<organism evidence="2">
    <name type="scientific">uncultured Nocardioides sp</name>
    <dbReference type="NCBI Taxonomy" id="198441"/>
    <lineage>
        <taxon>Bacteria</taxon>
        <taxon>Bacillati</taxon>
        <taxon>Actinomycetota</taxon>
        <taxon>Actinomycetes</taxon>
        <taxon>Propionibacteriales</taxon>
        <taxon>Nocardioidaceae</taxon>
        <taxon>Nocardioides</taxon>
        <taxon>environmental samples</taxon>
    </lineage>
</organism>
<dbReference type="EMBL" id="CADCUN010000222">
    <property type="protein sequence ID" value="CAA9400621.1"/>
    <property type="molecule type" value="Genomic_DNA"/>
</dbReference>
<name>A0A6J4NXX8_9ACTN</name>
<feature type="non-terminal residue" evidence="2">
    <location>
        <position position="40"/>
    </location>
</feature>
<accession>A0A6J4NXX8</accession>
<sequence>AQPDHRPPRPRAHPQLGPPQARPSSDGTGRHHRTVDAGDV</sequence>
<evidence type="ECO:0000313" key="2">
    <source>
        <dbReference type="EMBL" id="CAA9400621.1"/>
    </source>
</evidence>